<comment type="caution">
    <text evidence="2">The sequence shown here is derived from an EMBL/GenBank/DDBJ whole genome shotgun (WGS) entry which is preliminary data.</text>
</comment>
<dbReference type="AlphaFoldDB" id="A0A370U0X4"/>
<protein>
    <submittedName>
        <fullName evidence="2">Uncharacterized protein</fullName>
    </submittedName>
</protein>
<evidence type="ECO:0000313" key="2">
    <source>
        <dbReference type="EMBL" id="RDL41426.1"/>
    </source>
</evidence>
<accession>A0A370U0X4</accession>
<dbReference type="RefSeq" id="XP_031874082.1">
    <property type="nucleotide sequence ID" value="XM_032010028.1"/>
</dbReference>
<organism evidence="2 3">
    <name type="scientific">Venustampulla echinocandica</name>
    <dbReference type="NCBI Taxonomy" id="2656787"/>
    <lineage>
        <taxon>Eukaryota</taxon>
        <taxon>Fungi</taxon>
        <taxon>Dikarya</taxon>
        <taxon>Ascomycota</taxon>
        <taxon>Pezizomycotina</taxon>
        <taxon>Leotiomycetes</taxon>
        <taxon>Helotiales</taxon>
        <taxon>Pleuroascaceae</taxon>
        <taxon>Venustampulla</taxon>
    </lineage>
</organism>
<dbReference type="GeneID" id="43594254"/>
<feature type="compositionally biased region" description="Pro residues" evidence="1">
    <location>
        <begin position="404"/>
        <end position="415"/>
    </location>
</feature>
<feature type="region of interest" description="Disordered" evidence="1">
    <location>
        <begin position="397"/>
        <end position="424"/>
    </location>
</feature>
<feature type="region of interest" description="Disordered" evidence="1">
    <location>
        <begin position="13"/>
        <end position="39"/>
    </location>
</feature>
<dbReference type="Proteomes" id="UP000254866">
    <property type="component" value="Unassembled WGS sequence"/>
</dbReference>
<proteinExistence type="predicted"/>
<dbReference type="OrthoDB" id="2922289at2759"/>
<sequence>MSDDEMQRFASGDFASLGLPAPSSMPTPAEAQQEARERSTEILERHEDVLWKRWIKKTKVQRTAILLRAWPNMSSTHRPDYEALRKEGPQLKSRGTRFREAYIWPYINVEDLVRGKTLLLFLNSRGRHSPSLFAHTDFEAMRLGNVSTAVMPAFLNLHTMLLDGETIETYGRLVSWDDDEDAMMKVMSHFGGYQPGEGLLILEAQQRILLFLLECCHGILHDSTPSALTSEGPIKPEPPLITDSSEWPTLASIAVEAPYRLPAQLDFVRLKALVAAKCTSAEDHIRGLREDPGYFADVVGDWSEHRQEKLLDTNKVRHPVLDKPLFWDRVIGNVVVDAYGALIIWDIISEQLTHLAALQENYSDTITPQKILPPEYMKALLTFRYMLEQTKNGPISLLKTGIPASPPPPPVPASPENPMSQGLA</sequence>
<evidence type="ECO:0000313" key="3">
    <source>
        <dbReference type="Proteomes" id="UP000254866"/>
    </source>
</evidence>
<name>A0A370U0X4_9HELO</name>
<evidence type="ECO:0000256" key="1">
    <source>
        <dbReference type="SAM" id="MobiDB-lite"/>
    </source>
</evidence>
<gene>
    <name evidence="2" type="ORF">BP5553_01405</name>
</gene>
<dbReference type="PANTHER" id="PTHR40788:SF2">
    <property type="entry name" value="CLR5 DOMAIN-CONTAINING PROTEIN"/>
    <property type="match status" value="1"/>
</dbReference>
<dbReference type="EMBL" id="NPIC01000001">
    <property type="protein sequence ID" value="RDL41426.1"/>
    <property type="molecule type" value="Genomic_DNA"/>
</dbReference>
<reference evidence="2 3" key="1">
    <citation type="journal article" date="2018" name="IMA Fungus">
        <title>IMA Genome-F 9: Draft genome sequence of Annulohypoxylon stygium, Aspergillus mulundensis, Berkeleyomyces basicola (syn. Thielaviopsis basicola), Ceratocystis smalleyi, two Cercospora beticola strains, Coleophoma cylindrospora, Fusarium fracticaudum, Phialophora cf. hyalina, and Morchella septimelata.</title>
        <authorList>
            <person name="Wingfield B.D."/>
            <person name="Bills G.F."/>
            <person name="Dong Y."/>
            <person name="Huang W."/>
            <person name="Nel W.J."/>
            <person name="Swalarsk-Parry B.S."/>
            <person name="Vaghefi N."/>
            <person name="Wilken P.M."/>
            <person name="An Z."/>
            <person name="de Beer Z.W."/>
            <person name="De Vos L."/>
            <person name="Chen L."/>
            <person name="Duong T.A."/>
            <person name="Gao Y."/>
            <person name="Hammerbacher A."/>
            <person name="Kikkert J.R."/>
            <person name="Li Y."/>
            <person name="Li H."/>
            <person name="Li K."/>
            <person name="Li Q."/>
            <person name="Liu X."/>
            <person name="Ma X."/>
            <person name="Naidoo K."/>
            <person name="Pethybridge S.J."/>
            <person name="Sun J."/>
            <person name="Steenkamp E.T."/>
            <person name="van der Nest M.A."/>
            <person name="van Wyk S."/>
            <person name="Wingfield M.J."/>
            <person name="Xiong C."/>
            <person name="Yue Q."/>
            <person name="Zhang X."/>
        </authorList>
    </citation>
    <scope>NUCLEOTIDE SEQUENCE [LARGE SCALE GENOMIC DNA]</scope>
    <source>
        <strain evidence="2 3">BP 5553</strain>
    </source>
</reference>
<keyword evidence="3" id="KW-1185">Reference proteome</keyword>
<dbReference type="PANTHER" id="PTHR40788">
    <property type="entry name" value="CLR5 DOMAIN-CONTAINING PROTEIN-RELATED"/>
    <property type="match status" value="1"/>
</dbReference>
<dbReference type="STRING" id="2656787.A0A370U0X4"/>